<name>A0ABR5DT41_9HYPH</name>
<dbReference type="Pfam" id="PF00376">
    <property type="entry name" value="MerR"/>
    <property type="match status" value="1"/>
</dbReference>
<dbReference type="RefSeq" id="WP_046172951.1">
    <property type="nucleotide sequence ID" value="NZ_LAPV01000213.1"/>
</dbReference>
<keyword evidence="7" id="KW-1185">Reference proteome</keyword>
<keyword evidence="2" id="KW-0238">DNA-binding</keyword>
<evidence type="ECO:0000256" key="4">
    <source>
        <dbReference type="SAM" id="MobiDB-lite"/>
    </source>
</evidence>
<protein>
    <submittedName>
        <fullName evidence="6">MerR family transcriptional regulator</fullName>
    </submittedName>
</protein>
<dbReference type="SMART" id="SM00422">
    <property type="entry name" value="HTH_MERR"/>
    <property type="match status" value="1"/>
</dbReference>
<accession>A0ABR5DT41</accession>
<evidence type="ECO:0000313" key="7">
    <source>
        <dbReference type="Proteomes" id="UP000033519"/>
    </source>
</evidence>
<dbReference type="PROSITE" id="PS50937">
    <property type="entry name" value="HTH_MERR_2"/>
    <property type="match status" value="1"/>
</dbReference>
<evidence type="ECO:0000259" key="5">
    <source>
        <dbReference type="PROSITE" id="PS50937"/>
    </source>
</evidence>
<sequence length="159" mass="18100">MSHGIAIGKVSEATGVKVPTIRYYEQIGLLPAPPRTEGNRRTYDLKDNERLTFIRHSRELGFDIDKIRTLLLLQDRPDQSCQDADTIAKSHLVEVKEKIASLTALQHELERMVVGCSHGRVETCRVIEILADHGKCKHHQHQHQHQHQHCPPSLPMAQI</sequence>
<evidence type="ECO:0000313" key="6">
    <source>
        <dbReference type="EMBL" id="KKC31166.1"/>
    </source>
</evidence>
<evidence type="ECO:0000256" key="3">
    <source>
        <dbReference type="ARBA" id="ARBA00023163"/>
    </source>
</evidence>
<dbReference type="InterPro" id="IPR000551">
    <property type="entry name" value="MerR-type_HTH_dom"/>
</dbReference>
<dbReference type="Proteomes" id="UP000033519">
    <property type="component" value="Unassembled WGS sequence"/>
</dbReference>
<evidence type="ECO:0000256" key="2">
    <source>
        <dbReference type="ARBA" id="ARBA00023125"/>
    </source>
</evidence>
<dbReference type="PRINTS" id="PR00040">
    <property type="entry name" value="HTHMERR"/>
</dbReference>
<dbReference type="Pfam" id="PF09278">
    <property type="entry name" value="MerR-DNA-bind"/>
    <property type="match status" value="1"/>
</dbReference>
<dbReference type="PANTHER" id="PTHR30204:SF94">
    <property type="entry name" value="HEAVY METAL-DEPENDENT TRANSCRIPTIONAL REGULATOR HI_0293-RELATED"/>
    <property type="match status" value="1"/>
</dbReference>
<feature type="domain" description="HTH merR-type" evidence="5">
    <location>
        <begin position="4"/>
        <end position="73"/>
    </location>
</feature>
<dbReference type="InterPro" id="IPR009061">
    <property type="entry name" value="DNA-bd_dom_put_sf"/>
</dbReference>
<dbReference type="PROSITE" id="PS00552">
    <property type="entry name" value="HTH_MERR_1"/>
    <property type="match status" value="1"/>
</dbReference>
<comment type="caution">
    <text evidence="6">The sequence shown here is derived from an EMBL/GenBank/DDBJ whole genome shotgun (WGS) entry which is preliminary data.</text>
</comment>
<dbReference type="EMBL" id="LAPV01000213">
    <property type="protein sequence ID" value="KKC31166.1"/>
    <property type="molecule type" value="Genomic_DNA"/>
</dbReference>
<feature type="region of interest" description="Disordered" evidence="4">
    <location>
        <begin position="139"/>
        <end position="159"/>
    </location>
</feature>
<dbReference type="CDD" id="cd04785">
    <property type="entry name" value="HTH_CadR-PbrR-like"/>
    <property type="match status" value="1"/>
</dbReference>
<dbReference type="InterPro" id="IPR047057">
    <property type="entry name" value="MerR_fam"/>
</dbReference>
<organism evidence="6 7">
    <name type="scientific">Devosia psychrophila</name>
    <dbReference type="NCBI Taxonomy" id="728005"/>
    <lineage>
        <taxon>Bacteria</taxon>
        <taxon>Pseudomonadati</taxon>
        <taxon>Pseudomonadota</taxon>
        <taxon>Alphaproteobacteria</taxon>
        <taxon>Hyphomicrobiales</taxon>
        <taxon>Devosiaceae</taxon>
        <taxon>Devosia</taxon>
    </lineage>
</organism>
<reference evidence="6 7" key="1">
    <citation type="submission" date="2015-03" db="EMBL/GenBank/DDBJ databases">
        <authorList>
            <person name="Lepp D."/>
            <person name="Hassan Y.I."/>
            <person name="Li X.-Z."/>
            <person name="Zhou T."/>
        </authorList>
    </citation>
    <scope>NUCLEOTIDE SEQUENCE [LARGE SCALE GENOMIC DNA]</scope>
    <source>
        <strain evidence="6 7">Cr7-05</strain>
    </source>
</reference>
<evidence type="ECO:0000256" key="1">
    <source>
        <dbReference type="ARBA" id="ARBA00023015"/>
    </source>
</evidence>
<feature type="compositionally biased region" description="Basic residues" evidence="4">
    <location>
        <begin position="139"/>
        <end position="148"/>
    </location>
</feature>
<dbReference type="SUPFAM" id="SSF46955">
    <property type="entry name" value="Putative DNA-binding domain"/>
    <property type="match status" value="1"/>
</dbReference>
<keyword evidence="1" id="KW-0805">Transcription regulation</keyword>
<dbReference type="Gene3D" id="1.10.1660.10">
    <property type="match status" value="1"/>
</dbReference>
<gene>
    <name evidence="6" type="ORF">WH91_20990</name>
</gene>
<dbReference type="PANTHER" id="PTHR30204">
    <property type="entry name" value="REDOX-CYCLING DRUG-SENSING TRANSCRIPTIONAL ACTIVATOR SOXR"/>
    <property type="match status" value="1"/>
</dbReference>
<dbReference type="InterPro" id="IPR015358">
    <property type="entry name" value="Tscrpt_reg_MerR_DNA-bd"/>
</dbReference>
<proteinExistence type="predicted"/>
<keyword evidence="3" id="KW-0804">Transcription</keyword>